<dbReference type="SUPFAM" id="SSF46785">
    <property type="entry name" value="Winged helix' DNA-binding domain"/>
    <property type="match status" value="1"/>
</dbReference>
<dbReference type="Proteomes" id="UP000095255">
    <property type="component" value="Unassembled WGS sequence"/>
</dbReference>
<dbReference type="InterPro" id="IPR036388">
    <property type="entry name" value="WH-like_DNA-bd_sf"/>
</dbReference>
<dbReference type="PROSITE" id="PS50995">
    <property type="entry name" value="HTH_MARR_2"/>
    <property type="match status" value="1"/>
</dbReference>
<dbReference type="InterPro" id="IPR000835">
    <property type="entry name" value="HTH_MarR-typ"/>
</dbReference>
<comment type="caution">
    <text evidence="5">The sequence shown here is derived from an EMBL/GenBank/DDBJ whole genome shotgun (WGS) entry which is preliminary data.</text>
</comment>
<evidence type="ECO:0000259" key="4">
    <source>
        <dbReference type="PROSITE" id="PS50995"/>
    </source>
</evidence>
<dbReference type="RefSeq" id="WP_069700880.1">
    <property type="nucleotide sequence ID" value="NZ_MJAT01000001.1"/>
</dbReference>
<dbReference type="SMART" id="SM00347">
    <property type="entry name" value="HTH_MARR"/>
    <property type="match status" value="1"/>
</dbReference>
<dbReference type="Pfam" id="PF01047">
    <property type="entry name" value="MarR"/>
    <property type="match status" value="1"/>
</dbReference>
<dbReference type="STRING" id="1390249.BHU72_01740"/>
<dbReference type="GO" id="GO:0003677">
    <property type="term" value="F:DNA binding"/>
    <property type="evidence" value="ECO:0007669"/>
    <property type="project" value="UniProtKB-KW"/>
</dbReference>
<organism evidence="5 6">
    <name type="scientific">Desulfuribacillus stibiiarsenatis</name>
    <dbReference type="NCBI Taxonomy" id="1390249"/>
    <lineage>
        <taxon>Bacteria</taxon>
        <taxon>Bacillati</taxon>
        <taxon>Bacillota</taxon>
        <taxon>Desulfuribacillia</taxon>
        <taxon>Desulfuribacillales</taxon>
        <taxon>Desulfuribacillaceae</taxon>
        <taxon>Desulfuribacillus</taxon>
    </lineage>
</organism>
<dbReference type="Gene3D" id="1.10.10.10">
    <property type="entry name" value="Winged helix-like DNA-binding domain superfamily/Winged helix DNA-binding domain"/>
    <property type="match status" value="1"/>
</dbReference>
<dbReference type="PANTHER" id="PTHR42756">
    <property type="entry name" value="TRANSCRIPTIONAL REGULATOR, MARR"/>
    <property type="match status" value="1"/>
</dbReference>
<dbReference type="PANTHER" id="PTHR42756:SF1">
    <property type="entry name" value="TRANSCRIPTIONAL REPRESSOR OF EMRAB OPERON"/>
    <property type="match status" value="1"/>
</dbReference>
<proteinExistence type="predicted"/>
<dbReference type="InterPro" id="IPR036390">
    <property type="entry name" value="WH_DNA-bd_sf"/>
</dbReference>
<dbReference type="PRINTS" id="PR00598">
    <property type="entry name" value="HTHMARR"/>
</dbReference>
<dbReference type="OrthoDB" id="9799663at2"/>
<sequence length="141" mass="15850">MKTNNIISLISNARAVANTFLKQELKKHGLQELVPAHGSILFALINAEQMTMKDLASAIRRDKSTLTALVTKLEKLGYVLRFTSYDDHRVSFVKLTDKGRELKESFEAISKSLIETGLKDLSPTEKETIAIILTKIIQNYD</sequence>
<evidence type="ECO:0000256" key="3">
    <source>
        <dbReference type="ARBA" id="ARBA00023163"/>
    </source>
</evidence>
<feature type="domain" description="HTH marR-type" evidence="4">
    <location>
        <begin position="3"/>
        <end position="138"/>
    </location>
</feature>
<dbReference type="GO" id="GO:0003700">
    <property type="term" value="F:DNA-binding transcription factor activity"/>
    <property type="evidence" value="ECO:0007669"/>
    <property type="project" value="InterPro"/>
</dbReference>
<evidence type="ECO:0000313" key="5">
    <source>
        <dbReference type="EMBL" id="OEH87002.1"/>
    </source>
</evidence>
<evidence type="ECO:0000313" key="6">
    <source>
        <dbReference type="Proteomes" id="UP000095255"/>
    </source>
</evidence>
<keyword evidence="3" id="KW-0804">Transcription</keyword>
<keyword evidence="2" id="KW-0238">DNA-binding</keyword>
<dbReference type="EMBL" id="MJAT01000001">
    <property type="protein sequence ID" value="OEH87002.1"/>
    <property type="molecule type" value="Genomic_DNA"/>
</dbReference>
<evidence type="ECO:0000256" key="1">
    <source>
        <dbReference type="ARBA" id="ARBA00023015"/>
    </source>
</evidence>
<dbReference type="AlphaFoldDB" id="A0A1E5LA60"/>
<keyword evidence="6" id="KW-1185">Reference proteome</keyword>
<name>A0A1E5LA60_9FIRM</name>
<reference evidence="5 6" key="1">
    <citation type="submission" date="2016-09" db="EMBL/GenBank/DDBJ databases">
        <title>Desulfuribacillus arsenicus sp. nov., an obligately anaerobic, dissimilatory arsenic- and antimonate-reducing bacterium isolated from anoxic sediments.</title>
        <authorList>
            <person name="Abin C.A."/>
            <person name="Hollibaugh J.T."/>
        </authorList>
    </citation>
    <scope>NUCLEOTIDE SEQUENCE [LARGE SCALE GENOMIC DNA]</scope>
    <source>
        <strain evidence="5 6">MLFW-2</strain>
    </source>
</reference>
<protein>
    <recommendedName>
        <fullName evidence="4">HTH marR-type domain-containing protein</fullName>
    </recommendedName>
</protein>
<accession>A0A1E5LA60</accession>
<keyword evidence="1" id="KW-0805">Transcription regulation</keyword>
<gene>
    <name evidence="5" type="ORF">BHU72_01740</name>
</gene>
<evidence type="ECO:0000256" key="2">
    <source>
        <dbReference type="ARBA" id="ARBA00023125"/>
    </source>
</evidence>